<dbReference type="InterPro" id="IPR011009">
    <property type="entry name" value="Kinase-like_dom_sf"/>
</dbReference>
<dbReference type="PROSITE" id="PS50011">
    <property type="entry name" value="PROTEIN_KINASE_DOM"/>
    <property type="match status" value="1"/>
</dbReference>
<dbReference type="Gene3D" id="3.30.200.20">
    <property type="entry name" value="Phosphorylase Kinase, domain 1"/>
    <property type="match status" value="1"/>
</dbReference>
<proteinExistence type="predicted"/>
<evidence type="ECO:0000259" key="11">
    <source>
        <dbReference type="PROSITE" id="PS50221"/>
    </source>
</evidence>
<evidence type="ECO:0000313" key="12">
    <source>
        <dbReference type="EMBL" id="PRP81698.1"/>
    </source>
</evidence>
<dbReference type="InParanoid" id="A0A2P6NCM8"/>
<keyword evidence="13" id="KW-1185">Reference proteome</keyword>
<dbReference type="GO" id="GO:0005524">
    <property type="term" value="F:ATP binding"/>
    <property type="evidence" value="ECO:0007669"/>
    <property type="project" value="UniProtKB-KW"/>
</dbReference>
<keyword evidence="4 12" id="KW-0418">Kinase</keyword>
<keyword evidence="6 9" id="KW-1133">Transmembrane helix</keyword>
<dbReference type="AlphaFoldDB" id="A0A2P6NCM8"/>
<dbReference type="InterPro" id="IPR046338">
    <property type="entry name" value="GAIN_dom_sf"/>
</dbReference>
<evidence type="ECO:0000256" key="7">
    <source>
        <dbReference type="ARBA" id="ARBA00023136"/>
    </source>
</evidence>
<keyword evidence="3" id="KW-0547">Nucleotide-binding</keyword>
<keyword evidence="2 9" id="KW-0812">Transmembrane</keyword>
<keyword evidence="4 12" id="KW-0808">Transferase</keyword>
<sequence>MQNILTNATSSDQTVLIAAVLTALLRTTKTFNYTSNTASISLQTYNLSVIGSVMIENKIEGQNSSVSLPASTVAEYNEVSVALSSVDSTSLLSFYNQSIRGRVIGVQVYDGNGREVEIGGVTEKINITMGYIDDIPSNQTAVCQWWNETPRVWSRDGCDLHIDEARLAVCQCNHLTNFSIAVERNISSVTTSAPTSNTRTAIIVAVLCVAGALILISVAAVLIYKRFGRQKYRATADIRMSTVIDTAIKHEEKIAESEESEVWKGTYRGTTAVAVKKMKRMEAKRFGEECQLMKSLHHPNVVQHLGYNVEEMYVVMEWMNQGSLAEYASRQQMSVNSMLTIASDVSKGLSYIGSMGRVHTAVIPSKIVISGRGILTAKLCSFSCTVDEGTQAPEVEREGRWTESGHVWSVDVLLWAMANRRMDVYKSQKRETYTTEGMTDEKVAGLIGDSVREKKEDRASLSQLTRRMASALVVKTKR</sequence>
<comment type="subcellular location">
    <subcellularLocation>
        <location evidence="1">Membrane</location>
    </subcellularLocation>
</comment>
<evidence type="ECO:0000256" key="6">
    <source>
        <dbReference type="ARBA" id="ARBA00022989"/>
    </source>
</evidence>
<evidence type="ECO:0000256" key="1">
    <source>
        <dbReference type="ARBA" id="ARBA00004370"/>
    </source>
</evidence>
<comment type="caution">
    <text evidence="12">The sequence shown here is derived from an EMBL/GenBank/DDBJ whole genome shotgun (WGS) entry which is preliminary data.</text>
</comment>
<evidence type="ECO:0000256" key="8">
    <source>
        <dbReference type="ARBA" id="ARBA00023157"/>
    </source>
</evidence>
<keyword evidence="7 9" id="KW-0472">Membrane</keyword>
<dbReference type="InterPro" id="IPR001245">
    <property type="entry name" value="Ser-Thr/Tyr_kinase_cat_dom"/>
</dbReference>
<evidence type="ECO:0000259" key="10">
    <source>
        <dbReference type="PROSITE" id="PS50011"/>
    </source>
</evidence>
<dbReference type="PANTHER" id="PTHR44329">
    <property type="entry name" value="SERINE/THREONINE-PROTEIN KINASE TNNI3K-RELATED"/>
    <property type="match status" value="1"/>
</dbReference>
<evidence type="ECO:0000256" key="4">
    <source>
        <dbReference type="ARBA" id="ARBA00022777"/>
    </source>
</evidence>
<dbReference type="InterPro" id="IPR000719">
    <property type="entry name" value="Prot_kinase_dom"/>
</dbReference>
<dbReference type="PANTHER" id="PTHR44329:SF298">
    <property type="entry name" value="MIXED LINEAGE KINASE DOMAIN-LIKE PROTEIN"/>
    <property type="match status" value="1"/>
</dbReference>
<dbReference type="InterPro" id="IPR057244">
    <property type="entry name" value="GAIN_B"/>
</dbReference>
<keyword evidence="5" id="KW-0067">ATP-binding</keyword>
<dbReference type="GO" id="GO:0004674">
    <property type="term" value="F:protein serine/threonine kinase activity"/>
    <property type="evidence" value="ECO:0007669"/>
    <property type="project" value="TreeGrafter"/>
</dbReference>
<dbReference type="GO" id="GO:0016020">
    <property type="term" value="C:membrane"/>
    <property type="evidence" value="ECO:0007669"/>
    <property type="project" value="UniProtKB-SubCell"/>
</dbReference>
<evidence type="ECO:0000256" key="2">
    <source>
        <dbReference type="ARBA" id="ARBA00022692"/>
    </source>
</evidence>
<evidence type="ECO:0000256" key="9">
    <source>
        <dbReference type="SAM" id="Phobius"/>
    </source>
</evidence>
<dbReference type="EMBL" id="MDYQ01000121">
    <property type="protein sequence ID" value="PRP81698.1"/>
    <property type="molecule type" value="Genomic_DNA"/>
</dbReference>
<keyword evidence="8" id="KW-1015">Disulfide bond</keyword>
<feature type="domain" description="GAIN-B" evidence="11">
    <location>
        <begin position="29"/>
        <end position="190"/>
    </location>
</feature>
<reference evidence="12 13" key="1">
    <citation type="journal article" date="2018" name="Genome Biol. Evol.">
        <title>Multiple Roots of Fruiting Body Formation in Amoebozoa.</title>
        <authorList>
            <person name="Hillmann F."/>
            <person name="Forbes G."/>
            <person name="Novohradska S."/>
            <person name="Ferling I."/>
            <person name="Riege K."/>
            <person name="Groth M."/>
            <person name="Westermann M."/>
            <person name="Marz M."/>
            <person name="Spaller T."/>
            <person name="Winckler T."/>
            <person name="Schaap P."/>
            <person name="Glockner G."/>
        </authorList>
    </citation>
    <scope>NUCLEOTIDE SEQUENCE [LARGE SCALE GENOMIC DNA]</scope>
    <source>
        <strain evidence="12 13">Jena</strain>
    </source>
</reference>
<dbReference type="InterPro" id="IPR000203">
    <property type="entry name" value="GPS"/>
</dbReference>
<name>A0A2P6NCM8_9EUKA</name>
<dbReference type="PROSITE" id="PS50221">
    <property type="entry name" value="GAIN_B"/>
    <property type="match status" value="1"/>
</dbReference>
<dbReference type="SMART" id="SM00303">
    <property type="entry name" value="GPS"/>
    <property type="match status" value="1"/>
</dbReference>
<dbReference type="Proteomes" id="UP000241769">
    <property type="component" value="Unassembled WGS sequence"/>
</dbReference>
<feature type="domain" description="Protein kinase" evidence="10">
    <location>
        <begin position="248"/>
        <end position="473"/>
    </location>
</feature>
<evidence type="ECO:0000313" key="13">
    <source>
        <dbReference type="Proteomes" id="UP000241769"/>
    </source>
</evidence>
<dbReference type="Pfam" id="PF01825">
    <property type="entry name" value="GPS"/>
    <property type="match status" value="1"/>
</dbReference>
<protein>
    <submittedName>
        <fullName evidence="12">Putative tyrosine kinase</fullName>
    </submittedName>
</protein>
<evidence type="ECO:0000256" key="5">
    <source>
        <dbReference type="ARBA" id="ARBA00022840"/>
    </source>
</evidence>
<dbReference type="OrthoDB" id="4062651at2759"/>
<gene>
    <name evidence="12" type="ORF">PROFUN_01205</name>
</gene>
<dbReference type="SUPFAM" id="SSF56112">
    <property type="entry name" value="Protein kinase-like (PK-like)"/>
    <property type="match status" value="1"/>
</dbReference>
<evidence type="ECO:0000256" key="3">
    <source>
        <dbReference type="ARBA" id="ARBA00022741"/>
    </source>
</evidence>
<organism evidence="12 13">
    <name type="scientific">Planoprotostelium fungivorum</name>
    <dbReference type="NCBI Taxonomy" id="1890364"/>
    <lineage>
        <taxon>Eukaryota</taxon>
        <taxon>Amoebozoa</taxon>
        <taxon>Evosea</taxon>
        <taxon>Variosea</taxon>
        <taxon>Cavosteliida</taxon>
        <taxon>Cavosteliaceae</taxon>
        <taxon>Planoprotostelium</taxon>
    </lineage>
</organism>
<dbReference type="STRING" id="1890364.A0A2P6NCM8"/>
<feature type="transmembrane region" description="Helical" evidence="9">
    <location>
        <begin position="201"/>
        <end position="224"/>
    </location>
</feature>
<dbReference type="InterPro" id="IPR051681">
    <property type="entry name" value="Ser/Thr_Kinases-Pseudokinases"/>
</dbReference>
<dbReference type="Gene3D" id="2.60.220.50">
    <property type="match status" value="1"/>
</dbReference>
<dbReference type="Pfam" id="PF07714">
    <property type="entry name" value="PK_Tyr_Ser-Thr"/>
    <property type="match status" value="1"/>
</dbReference>
<dbReference type="Gene3D" id="1.10.510.10">
    <property type="entry name" value="Transferase(Phosphotransferase) domain 1"/>
    <property type="match status" value="1"/>
</dbReference>
<accession>A0A2P6NCM8</accession>